<name>A0A933IG43_UNCT6</name>
<sequence length="121" mass="13673">MYIKGTEFRDLEERTLRFSKAVIRFVEGQPQDIANREISKQLIRSACSVGANYIEANDKLGGKDFLMRIKICRKEARETKYWLSLIEVAGAASENARSALIQETIELTKIFGSILAKTKAT</sequence>
<evidence type="ECO:0000313" key="2">
    <source>
        <dbReference type="Proteomes" id="UP000736328"/>
    </source>
</evidence>
<dbReference type="InterPro" id="IPR012657">
    <property type="entry name" value="23S_rRNA-intervening_sequence"/>
</dbReference>
<comment type="caution">
    <text evidence="1">The sequence shown here is derived from an EMBL/GenBank/DDBJ whole genome shotgun (WGS) entry which is preliminary data.</text>
</comment>
<dbReference type="InterPro" id="IPR036583">
    <property type="entry name" value="23S_rRNA_IVS_sf"/>
</dbReference>
<dbReference type="PIRSF" id="PIRSF035652">
    <property type="entry name" value="CHP02436"/>
    <property type="match status" value="1"/>
</dbReference>
<gene>
    <name evidence="1" type="ORF">HY768_11265</name>
</gene>
<organism evidence="1 2">
    <name type="scientific">candidate division TA06 bacterium</name>
    <dbReference type="NCBI Taxonomy" id="2250710"/>
    <lineage>
        <taxon>Bacteria</taxon>
        <taxon>Bacteria division TA06</taxon>
    </lineage>
</organism>
<accession>A0A933IG43</accession>
<dbReference type="Gene3D" id="1.20.1440.60">
    <property type="entry name" value="23S rRNA-intervening sequence"/>
    <property type="match status" value="1"/>
</dbReference>
<dbReference type="Proteomes" id="UP000736328">
    <property type="component" value="Unassembled WGS sequence"/>
</dbReference>
<dbReference type="PANTHER" id="PTHR38471:SF2">
    <property type="entry name" value="FOUR HELIX BUNDLE PROTEIN"/>
    <property type="match status" value="1"/>
</dbReference>
<proteinExistence type="predicted"/>
<dbReference type="AlphaFoldDB" id="A0A933IG43"/>
<protein>
    <submittedName>
        <fullName evidence="1">Four helix bundle protein</fullName>
    </submittedName>
</protein>
<evidence type="ECO:0000313" key="1">
    <source>
        <dbReference type="EMBL" id="MBI4727778.1"/>
    </source>
</evidence>
<dbReference type="NCBIfam" id="TIGR02436">
    <property type="entry name" value="four helix bundle protein"/>
    <property type="match status" value="1"/>
</dbReference>
<dbReference type="EMBL" id="JACQXR010000158">
    <property type="protein sequence ID" value="MBI4727778.1"/>
    <property type="molecule type" value="Genomic_DNA"/>
</dbReference>
<reference evidence="1" key="1">
    <citation type="submission" date="2020-07" db="EMBL/GenBank/DDBJ databases">
        <title>Huge and variable diversity of episymbiotic CPR bacteria and DPANN archaea in groundwater ecosystems.</title>
        <authorList>
            <person name="He C.Y."/>
            <person name="Keren R."/>
            <person name="Whittaker M."/>
            <person name="Farag I.F."/>
            <person name="Doudna J."/>
            <person name="Cate J.H.D."/>
            <person name="Banfield J.F."/>
        </authorList>
    </citation>
    <scope>NUCLEOTIDE SEQUENCE</scope>
    <source>
        <strain evidence="1">NC_groundwater_1520_Pr4_B-0.1um_53_5</strain>
    </source>
</reference>
<dbReference type="SUPFAM" id="SSF158446">
    <property type="entry name" value="IVS-encoded protein-like"/>
    <property type="match status" value="1"/>
</dbReference>
<dbReference type="PANTHER" id="PTHR38471">
    <property type="entry name" value="FOUR HELIX BUNDLE PROTEIN"/>
    <property type="match status" value="1"/>
</dbReference>
<dbReference type="Pfam" id="PF05635">
    <property type="entry name" value="23S_rRNA_IVP"/>
    <property type="match status" value="1"/>
</dbReference>